<dbReference type="EMBL" id="JAUDFV010000119">
    <property type="protein sequence ID" value="KAL2729716.1"/>
    <property type="molecule type" value="Genomic_DNA"/>
</dbReference>
<name>A0ABD2BD32_VESSQ</name>
<proteinExistence type="predicted"/>
<keyword evidence="3" id="KW-1185">Reference proteome</keyword>
<reference evidence="2 3" key="1">
    <citation type="journal article" date="2024" name="Ann. Entomol. Soc. Am.">
        <title>Genomic analyses of the southern and eastern yellowjacket wasps (Hymenoptera: Vespidae) reveal evolutionary signatures of social life.</title>
        <authorList>
            <person name="Catto M.A."/>
            <person name="Caine P.B."/>
            <person name="Orr S.E."/>
            <person name="Hunt B.G."/>
            <person name="Goodisman M.A.D."/>
        </authorList>
    </citation>
    <scope>NUCLEOTIDE SEQUENCE [LARGE SCALE GENOMIC DNA]</scope>
    <source>
        <strain evidence="2">233</strain>
        <tissue evidence="2">Head and thorax</tissue>
    </source>
</reference>
<protein>
    <submittedName>
        <fullName evidence="2">Uncharacterized protein</fullName>
    </submittedName>
</protein>
<organism evidence="2 3">
    <name type="scientific">Vespula squamosa</name>
    <name type="common">Southern yellow jacket</name>
    <name type="synonym">Wasp</name>
    <dbReference type="NCBI Taxonomy" id="30214"/>
    <lineage>
        <taxon>Eukaryota</taxon>
        <taxon>Metazoa</taxon>
        <taxon>Ecdysozoa</taxon>
        <taxon>Arthropoda</taxon>
        <taxon>Hexapoda</taxon>
        <taxon>Insecta</taxon>
        <taxon>Pterygota</taxon>
        <taxon>Neoptera</taxon>
        <taxon>Endopterygota</taxon>
        <taxon>Hymenoptera</taxon>
        <taxon>Apocrita</taxon>
        <taxon>Aculeata</taxon>
        <taxon>Vespoidea</taxon>
        <taxon>Vespidae</taxon>
        <taxon>Vespinae</taxon>
        <taxon>Vespula</taxon>
    </lineage>
</organism>
<dbReference type="Proteomes" id="UP001607302">
    <property type="component" value="Unassembled WGS sequence"/>
</dbReference>
<sequence length="73" mass="8225">MSCNPTKMDLRSVISSNDDRCDFTLLQDEANYIHKKFNNKGNGGDSDIILGTVNLNVTMMLHKILIVVKNLEK</sequence>
<dbReference type="AlphaFoldDB" id="A0ABD2BD32"/>
<accession>A0ABD2BD32</accession>
<comment type="caution">
    <text evidence="2">The sequence shown here is derived from an EMBL/GenBank/DDBJ whole genome shotgun (WGS) entry which is preliminary data.</text>
</comment>
<dbReference type="EMBL" id="JAUDFV010000110">
    <property type="protein sequence ID" value="KAL2730663.1"/>
    <property type="molecule type" value="Genomic_DNA"/>
</dbReference>
<evidence type="ECO:0000313" key="2">
    <source>
        <dbReference type="EMBL" id="KAL2730663.1"/>
    </source>
</evidence>
<evidence type="ECO:0000313" key="1">
    <source>
        <dbReference type="EMBL" id="KAL2729716.1"/>
    </source>
</evidence>
<evidence type="ECO:0000313" key="3">
    <source>
        <dbReference type="Proteomes" id="UP001607302"/>
    </source>
</evidence>
<gene>
    <name evidence="2" type="ORF">V1478_005076</name>
    <name evidence="1" type="ORF">V1478_005605</name>
</gene>